<organism evidence="2 3">
    <name type="scientific">Trichogramma brassicae</name>
    <dbReference type="NCBI Taxonomy" id="86971"/>
    <lineage>
        <taxon>Eukaryota</taxon>
        <taxon>Metazoa</taxon>
        <taxon>Ecdysozoa</taxon>
        <taxon>Arthropoda</taxon>
        <taxon>Hexapoda</taxon>
        <taxon>Insecta</taxon>
        <taxon>Pterygota</taxon>
        <taxon>Neoptera</taxon>
        <taxon>Endopterygota</taxon>
        <taxon>Hymenoptera</taxon>
        <taxon>Apocrita</taxon>
        <taxon>Proctotrupomorpha</taxon>
        <taxon>Chalcidoidea</taxon>
        <taxon>Trichogrammatidae</taxon>
        <taxon>Trichogramma</taxon>
    </lineage>
</organism>
<evidence type="ECO:0000313" key="2">
    <source>
        <dbReference type="EMBL" id="CAB0036616.1"/>
    </source>
</evidence>
<evidence type="ECO:0000313" key="3">
    <source>
        <dbReference type="Proteomes" id="UP000479190"/>
    </source>
</evidence>
<protein>
    <submittedName>
        <fullName evidence="2">Uncharacterized protein</fullName>
    </submittedName>
</protein>
<evidence type="ECO:0000256" key="1">
    <source>
        <dbReference type="SAM" id="MobiDB-lite"/>
    </source>
</evidence>
<dbReference type="EMBL" id="CADCXV010000822">
    <property type="protein sequence ID" value="CAB0036616.1"/>
    <property type="molecule type" value="Genomic_DNA"/>
</dbReference>
<sequence length="294" mass="33372">MLLSYRCEARSKLSACKQLIKKTEGTAHHQQEESGNHHHHGRRPQHTLVPLHPLPGPAHRRQAEVRPPPPNSQREGSRSDRCTREDHAQLRRARRSSRRKLYAHVVDSILLYGAPIWSTAAQKRAYIRQAESAHRRACLRVIGGRPHVSYEATYVLAGIPPLALLADERARLYSRRREDAKDEETLGNAKQVAGGSMGPVDEGPMDASTDPKYQNVDREEARRAELPPHAALDRARLLFKNTIANATITIKARNARFAPHPSRTRSMYFTTARGSAERGRDYMPYCTRYQMRSK</sequence>
<feature type="region of interest" description="Disordered" evidence="1">
    <location>
        <begin position="176"/>
        <end position="227"/>
    </location>
</feature>
<accession>A0A6H5IM37</accession>
<dbReference type="Proteomes" id="UP000479190">
    <property type="component" value="Unassembled WGS sequence"/>
</dbReference>
<feature type="region of interest" description="Disordered" evidence="1">
    <location>
        <begin position="23"/>
        <end position="97"/>
    </location>
</feature>
<feature type="compositionally biased region" description="Basic and acidic residues" evidence="1">
    <location>
        <begin position="215"/>
        <end position="227"/>
    </location>
</feature>
<name>A0A6H5IM37_9HYME</name>
<gene>
    <name evidence="2" type="ORF">TBRA_LOCUS8478</name>
</gene>
<dbReference type="AlphaFoldDB" id="A0A6H5IM37"/>
<feature type="compositionally biased region" description="Basic and acidic residues" evidence="1">
    <location>
        <begin position="23"/>
        <end position="36"/>
    </location>
</feature>
<feature type="compositionally biased region" description="Basic and acidic residues" evidence="1">
    <location>
        <begin position="75"/>
        <end position="89"/>
    </location>
</feature>
<proteinExistence type="predicted"/>
<reference evidence="2 3" key="1">
    <citation type="submission" date="2020-02" db="EMBL/GenBank/DDBJ databases">
        <authorList>
            <person name="Ferguson B K."/>
        </authorList>
    </citation>
    <scope>NUCLEOTIDE SEQUENCE [LARGE SCALE GENOMIC DNA]</scope>
</reference>
<dbReference type="OrthoDB" id="7698238at2759"/>
<keyword evidence="3" id="KW-1185">Reference proteome</keyword>